<dbReference type="GO" id="GO:0071897">
    <property type="term" value="P:DNA biosynthetic process"/>
    <property type="evidence" value="ECO:0007669"/>
    <property type="project" value="UniProtKB-KW"/>
</dbReference>
<evidence type="ECO:0000313" key="7">
    <source>
        <dbReference type="EMBL" id="KKN62590.1"/>
    </source>
</evidence>
<evidence type="ECO:0000256" key="2">
    <source>
        <dbReference type="ARBA" id="ARBA00012274"/>
    </source>
</evidence>
<dbReference type="InterPro" id="IPR024434">
    <property type="entry name" value="TSCPD_dom"/>
</dbReference>
<comment type="catalytic activity">
    <reaction evidence="5">
        <text>a 2'-deoxyribonucleoside 5'-diphosphate + [thioredoxin]-disulfide + H2O = a ribonucleoside 5'-diphosphate + [thioredoxin]-dithiol</text>
        <dbReference type="Rhea" id="RHEA:23252"/>
        <dbReference type="Rhea" id="RHEA-COMP:10698"/>
        <dbReference type="Rhea" id="RHEA-COMP:10700"/>
        <dbReference type="ChEBI" id="CHEBI:15377"/>
        <dbReference type="ChEBI" id="CHEBI:29950"/>
        <dbReference type="ChEBI" id="CHEBI:50058"/>
        <dbReference type="ChEBI" id="CHEBI:57930"/>
        <dbReference type="ChEBI" id="CHEBI:73316"/>
        <dbReference type="EC" id="1.17.4.1"/>
    </reaction>
</comment>
<evidence type="ECO:0000256" key="1">
    <source>
        <dbReference type="ARBA" id="ARBA00007405"/>
    </source>
</evidence>
<organism evidence="7">
    <name type="scientific">marine sediment metagenome</name>
    <dbReference type="NCBI Taxonomy" id="412755"/>
    <lineage>
        <taxon>unclassified sequences</taxon>
        <taxon>metagenomes</taxon>
        <taxon>ecological metagenomes</taxon>
    </lineage>
</organism>
<feature type="domain" description="TSCPD" evidence="6">
    <location>
        <begin position="18"/>
        <end position="120"/>
    </location>
</feature>
<proteinExistence type="inferred from homology"/>
<accession>A0A0F9S1G5</accession>
<dbReference type="EMBL" id="LAZR01000618">
    <property type="protein sequence ID" value="KKN62590.1"/>
    <property type="molecule type" value="Genomic_DNA"/>
</dbReference>
<dbReference type="GO" id="GO:0000166">
    <property type="term" value="F:nucleotide binding"/>
    <property type="evidence" value="ECO:0007669"/>
    <property type="project" value="UniProtKB-KW"/>
</dbReference>
<name>A0A0F9S1G5_9ZZZZ</name>
<dbReference type="EC" id="1.17.4.1" evidence="2"/>
<dbReference type="Pfam" id="PF12637">
    <property type="entry name" value="TSCPD"/>
    <property type="match status" value="1"/>
</dbReference>
<comment type="caution">
    <text evidence="7">The sequence shown here is derived from an EMBL/GenBank/DDBJ whole genome shotgun (WGS) entry which is preliminary data.</text>
</comment>
<comment type="similarity">
    <text evidence="1">Belongs to the ribonucleoside diphosphate reductase class-2 family.</text>
</comment>
<keyword evidence="3" id="KW-0237">DNA synthesis</keyword>
<gene>
    <name evidence="7" type="ORF">LCGC14_0510010</name>
</gene>
<dbReference type="AlphaFoldDB" id="A0A0F9S1G5"/>
<keyword evidence="4" id="KW-0547">Nucleotide-binding</keyword>
<protein>
    <recommendedName>
        <fullName evidence="2">ribonucleoside-diphosphate reductase</fullName>
        <ecNumber evidence="2">1.17.4.1</ecNumber>
    </recommendedName>
</protein>
<reference evidence="7" key="1">
    <citation type="journal article" date="2015" name="Nature">
        <title>Complex archaea that bridge the gap between prokaryotes and eukaryotes.</title>
        <authorList>
            <person name="Spang A."/>
            <person name="Saw J.H."/>
            <person name="Jorgensen S.L."/>
            <person name="Zaremba-Niedzwiedzka K."/>
            <person name="Martijn J."/>
            <person name="Lind A.E."/>
            <person name="van Eijk R."/>
            <person name="Schleper C."/>
            <person name="Guy L."/>
            <person name="Ettema T.J."/>
        </authorList>
    </citation>
    <scope>NUCLEOTIDE SEQUENCE</scope>
</reference>
<dbReference type="GO" id="GO:0004748">
    <property type="term" value="F:ribonucleoside-diphosphate reductase activity, thioredoxin disulfide as acceptor"/>
    <property type="evidence" value="ECO:0007669"/>
    <property type="project" value="UniProtKB-EC"/>
</dbReference>
<evidence type="ECO:0000256" key="5">
    <source>
        <dbReference type="ARBA" id="ARBA00047754"/>
    </source>
</evidence>
<evidence type="ECO:0000256" key="4">
    <source>
        <dbReference type="ARBA" id="ARBA00022741"/>
    </source>
</evidence>
<evidence type="ECO:0000256" key="3">
    <source>
        <dbReference type="ARBA" id="ARBA00022634"/>
    </source>
</evidence>
<evidence type="ECO:0000259" key="6">
    <source>
        <dbReference type="Pfam" id="PF12637"/>
    </source>
</evidence>
<sequence>MIQMVVKREKTTVDKPSRPPVLGGLSVKVVTGCGNMYVQLNWYQGRLFEVFATLGKGGGCNVCQSEGLTRGITVGLKFGVPVSEYVRQLRWIRCPSPMPFPKEAAVESCPDAIARTLEEYGSLSMDRVVEFLLGANGHEDKSGASVVDEKTPVPAEVAERLKQLAQDREALELCEE</sequence>